<evidence type="ECO:0000313" key="3">
    <source>
        <dbReference type="Proteomes" id="UP000069902"/>
    </source>
</evidence>
<accession>A0A0U5ER62</accession>
<feature type="compositionally biased region" description="Basic and acidic residues" evidence="1">
    <location>
        <begin position="402"/>
        <end position="411"/>
    </location>
</feature>
<dbReference type="STRING" id="389348.PNK_0986"/>
<organism evidence="2 3">
    <name type="scientific">Candidatus Protochlamydia naegleriophila</name>
    <dbReference type="NCBI Taxonomy" id="389348"/>
    <lineage>
        <taxon>Bacteria</taxon>
        <taxon>Pseudomonadati</taxon>
        <taxon>Chlamydiota</taxon>
        <taxon>Chlamydiia</taxon>
        <taxon>Parachlamydiales</taxon>
        <taxon>Parachlamydiaceae</taxon>
        <taxon>Candidatus Protochlamydia</taxon>
    </lineage>
</organism>
<feature type="compositionally biased region" description="Polar residues" evidence="1">
    <location>
        <begin position="374"/>
        <end position="401"/>
    </location>
</feature>
<protein>
    <submittedName>
        <fullName evidence="2">Uncharacterized protein</fullName>
    </submittedName>
</protein>
<feature type="region of interest" description="Disordered" evidence="1">
    <location>
        <begin position="365"/>
        <end position="418"/>
    </location>
</feature>
<sequence>MSIYLSGIRDQLRYTITTTGSVGKAWFNRIVTLIQPAQTFIRYNLRQTGILAASNLAMWVISEKIVSRIDILLPHQAGRDSFKKNLASRAIQVLVTGGLTTGLNVALNRALQLKFDSYILAVITTVSVVSSILWQEFKGRPKQQLLPPVENPVSRTNVNADTVYMTTGDSPTSYSRSTPRMQPTPREMPRRLSTSGNGEKTVRIKPDIPLLNFEGINEVEAEIKSSKAQSRRPLTGGREATPHPKDATSTLEVKTQESVEEGTSSLPVSEVIHPTPALSKEITPREQIPQKLSPKAEHSITAEQSVEAPPLSTQPKEDNFHISPPTTPKASHQSPSIIREETQAAVENDSDSGIACLFSSMHETLDINEPVNPQVASQQATPRGTTPREANSLVSSSNQTTPREDEFHYSSDEDEDDQILKLGTSIDSTTHYMGTETGSNFTTDFDSDDEVSALEEIFVSSNVVSATALPVEPVAVSPVKPVAAPVEPVGVPYVQPVKKSHSNLERSGLRFEDFDNWTY</sequence>
<proteinExistence type="predicted"/>
<dbReference type="EMBL" id="LN879502">
    <property type="protein sequence ID" value="CUI16609.1"/>
    <property type="molecule type" value="Genomic_DNA"/>
</dbReference>
<dbReference type="PATRIC" id="fig|389348.3.peg.1085"/>
<feature type="region of interest" description="Disordered" evidence="1">
    <location>
        <begin position="164"/>
        <end position="202"/>
    </location>
</feature>
<dbReference type="RefSeq" id="WP_059060640.1">
    <property type="nucleotide sequence ID" value="NZ_LN879502.1"/>
</dbReference>
<evidence type="ECO:0000256" key="1">
    <source>
        <dbReference type="SAM" id="MobiDB-lite"/>
    </source>
</evidence>
<dbReference type="Proteomes" id="UP000069902">
    <property type="component" value="Chromosome cPNK"/>
</dbReference>
<feature type="region of interest" description="Disordered" evidence="1">
    <location>
        <begin position="224"/>
        <end position="350"/>
    </location>
</feature>
<dbReference type="KEGG" id="pnl:PNK_0986"/>
<evidence type="ECO:0000313" key="2">
    <source>
        <dbReference type="EMBL" id="CUI16609.1"/>
    </source>
</evidence>
<reference evidence="3" key="1">
    <citation type="submission" date="2015-09" db="EMBL/GenBank/DDBJ databases">
        <authorList>
            <person name="Bertelli C."/>
        </authorList>
    </citation>
    <scope>NUCLEOTIDE SEQUENCE [LARGE SCALE GENOMIC DNA]</scope>
    <source>
        <strain evidence="3">KNic</strain>
    </source>
</reference>
<dbReference type="AlphaFoldDB" id="A0A0U5ER62"/>
<name>A0A0U5ER62_9BACT</name>
<feature type="compositionally biased region" description="Polar residues" evidence="1">
    <location>
        <begin position="164"/>
        <end position="181"/>
    </location>
</feature>
<dbReference type="InParanoid" id="A0A0U5ER62"/>
<gene>
    <name evidence="2" type="ORF">PNK_0986</name>
</gene>
<keyword evidence="3" id="KW-1185">Reference proteome</keyword>